<evidence type="ECO:0000256" key="1">
    <source>
        <dbReference type="ARBA" id="ARBA00004370"/>
    </source>
</evidence>
<sequence>MGGALPTIITLLCSLFIWKSLKERRKRRLPLSNNNNDVNKRKKAQDQQVLFMLIVQIGIFIISTIPFMSFNIYDTMTRTVTNKSADRKAIETFFKSFTELLVYLIAMSFYSNTLVSRTFRKELILVTKSIIYCGRQLQHRQIGPSIATLTGKHTVDRMTAMRTTRMIIPEVN</sequence>
<dbReference type="GO" id="GO:0004930">
    <property type="term" value="F:G protein-coupled receptor activity"/>
    <property type="evidence" value="ECO:0007669"/>
    <property type="project" value="InterPro"/>
</dbReference>
<evidence type="ECO:0000313" key="8">
    <source>
        <dbReference type="Proteomes" id="UP000663845"/>
    </source>
</evidence>
<proteinExistence type="predicted"/>
<dbReference type="GO" id="GO:0016020">
    <property type="term" value="C:membrane"/>
    <property type="evidence" value="ECO:0007669"/>
    <property type="project" value="UniProtKB-SubCell"/>
</dbReference>
<dbReference type="Proteomes" id="UP000663845">
    <property type="component" value="Unassembled WGS sequence"/>
</dbReference>
<keyword evidence="2 5" id="KW-0812">Transmembrane</keyword>
<evidence type="ECO:0000256" key="4">
    <source>
        <dbReference type="ARBA" id="ARBA00023136"/>
    </source>
</evidence>
<dbReference type="PROSITE" id="PS50262">
    <property type="entry name" value="G_PROTEIN_RECEP_F1_2"/>
    <property type="match status" value="1"/>
</dbReference>
<accession>A0A815TGG0</accession>
<dbReference type="InterPro" id="IPR017452">
    <property type="entry name" value="GPCR_Rhodpsn_7TM"/>
</dbReference>
<feature type="transmembrane region" description="Helical" evidence="5">
    <location>
        <begin position="6"/>
        <end position="21"/>
    </location>
</feature>
<dbReference type="Gene3D" id="1.20.1070.10">
    <property type="entry name" value="Rhodopsin 7-helix transmembrane proteins"/>
    <property type="match status" value="1"/>
</dbReference>
<protein>
    <recommendedName>
        <fullName evidence="6">G-protein coupled receptors family 1 profile domain-containing protein</fullName>
    </recommendedName>
</protein>
<evidence type="ECO:0000313" key="7">
    <source>
        <dbReference type="EMBL" id="CAF1504911.1"/>
    </source>
</evidence>
<feature type="domain" description="G-protein coupled receptors family 1 profile" evidence="6">
    <location>
        <begin position="1"/>
        <end position="116"/>
    </location>
</feature>
<dbReference type="Pfam" id="PF00001">
    <property type="entry name" value="7tm_1"/>
    <property type="match status" value="1"/>
</dbReference>
<evidence type="ECO:0000256" key="5">
    <source>
        <dbReference type="SAM" id="Phobius"/>
    </source>
</evidence>
<dbReference type="EMBL" id="CAJNOG010002433">
    <property type="protein sequence ID" value="CAF1504911.1"/>
    <property type="molecule type" value="Genomic_DNA"/>
</dbReference>
<dbReference type="InterPro" id="IPR000276">
    <property type="entry name" value="GPCR_Rhodpsn"/>
</dbReference>
<comment type="caution">
    <text evidence="7">The sequence shown here is derived from an EMBL/GenBank/DDBJ whole genome shotgun (WGS) entry which is preliminary data.</text>
</comment>
<keyword evidence="3 5" id="KW-1133">Transmembrane helix</keyword>
<dbReference type="AlphaFoldDB" id="A0A815TGG0"/>
<feature type="transmembrane region" description="Helical" evidence="5">
    <location>
        <begin position="93"/>
        <end position="111"/>
    </location>
</feature>
<feature type="transmembrane region" description="Helical" evidence="5">
    <location>
        <begin position="49"/>
        <end position="73"/>
    </location>
</feature>
<reference evidence="7" key="1">
    <citation type="submission" date="2021-02" db="EMBL/GenBank/DDBJ databases">
        <authorList>
            <person name="Nowell W R."/>
        </authorList>
    </citation>
    <scope>NUCLEOTIDE SEQUENCE</scope>
</reference>
<keyword evidence="4 5" id="KW-0472">Membrane</keyword>
<comment type="subcellular location">
    <subcellularLocation>
        <location evidence="1">Membrane</location>
    </subcellularLocation>
</comment>
<evidence type="ECO:0000256" key="2">
    <source>
        <dbReference type="ARBA" id="ARBA00022692"/>
    </source>
</evidence>
<evidence type="ECO:0000259" key="6">
    <source>
        <dbReference type="PROSITE" id="PS50262"/>
    </source>
</evidence>
<dbReference type="SUPFAM" id="SSF81321">
    <property type="entry name" value="Family A G protein-coupled receptor-like"/>
    <property type="match status" value="1"/>
</dbReference>
<evidence type="ECO:0000256" key="3">
    <source>
        <dbReference type="ARBA" id="ARBA00022989"/>
    </source>
</evidence>
<gene>
    <name evidence="7" type="ORF">JYZ213_LOCUS43698</name>
</gene>
<name>A0A815TGG0_9BILA</name>
<organism evidence="7 8">
    <name type="scientific">Adineta steineri</name>
    <dbReference type="NCBI Taxonomy" id="433720"/>
    <lineage>
        <taxon>Eukaryota</taxon>
        <taxon>Metazoa</taxon>
        <taxon>Spiralia</taxon>
        <taxon>Gnathifera</taxon>
        <taxon>Rotifera</taxon>
        <taxon>Eurotatoria</taxon>
        <taxon>Bdelloidea</taxon>
        <taxon>Adinetida</taxon>
        <taxon>Adinetidae</taxon>
        <taxon>Adineta</taxon>
    </lineage>
</organism>